<dbReference type="GO" id="GO:0005829">
    <property type="term" value="C:cytosol"/>
    <property type="evidence" value="ECO:0007669"/>
    <property type="project" value="TreeGrafter"/>
</dbReference>
<accession>A0A4R3NCI1</accession>
<organism evidence="1 2">
    <name type="scientific">Melghiribacillus thermohalophilus</name>
    <dbReference type="NCBI Taxonomy" id="1324956"/>
    <lineage>
        <taxon>Bacteria</taxon>
        <taxon>Bacillati</taxon>
        <taxon>Bacillota</taxon>
        <taxon>Bacilli</taxon>
        <taxon>Bacillales</taxon>
        <taxon>Bacillaceae</taxon>
        <taxon>Melghiribacillus</taxon>
    </lineage>
</organism>
<proteinExistence type="predicted"/>
<reference evidence="1 2" key="1">
    <citation type="submission" date="2019-03" db="EMBL/GenBank/DDBJ databases">
        <title>Genomic Encyclopedia of Type Strains, Phase IV (KMG-IV): sequencing the most valuable type-strain genomes for metagenomic binning, comparative biology and taxonomic classification.</title>
        <authorList>
            <person name="Goeker M."/>
        </authorList>
    </citation>
    <scope>NUCLEOTIDE SEQUENCE [LARGE SCALE GENOMIC DNA]</scope>
    <source>
        <strain evidence="1 2">DSM 25894</strain>
    </source>
</reference>
<dbReference type="InterPro" id="IPR003329">
    <property type="entry name" value="Cytidylyl_trans"/>
</dbReference>
<dbReference type="AlphaFoldDB" id="A0A4R3NCI1"/>
<evidence type="ECO:0000313" key="1">
    <source>
        <dbReference type="EMBL" id="TCT26465.1"/>
    </source>
</evidence>
<keyword evidence="2" id="KW-1185">Reference proteome</keyword>
<dbReference type="CDD" id="cd02518">
    <property type="entry name" value="GT2_SpsF"/>
    <property type="match status" value="1"/>
</dbReference>
<gene>
    <name evidence="1" type="ORF">EDD68_102167</name>
</gene>
<dbReference type="SUPFAM" id="SSF53448">
    <property type="entry name" value="Nucleotide-diphospho-sugar transferases"/>
    <property type="match status" value="1"/>
</dbReference>
<dbReference type="Pfam" id="PF02348">
    <property type="entry name" value="CTP_transf_3"/>
    <property type="match status" value="1"/>
</dbReference>
<dbReference type="PANTHER" id="PTHR42866:SF1">
    <property type="entry name" value="SPORE COAT POLYSACCHARIDE BIOSYNTHESIS PROTEIN SPSF"/>
    <property type="match status" value="1"/>
</dbReference>
<evidence type="ECO:0000313" key="2">
    <source>
        <dbReference type="Proteomes" id="UP000294650"/>
    </source>
</evidence>
<dbReference type="RefSeq" id="WP_132370884.1">
    <property type="nucleotide sequence ID" value="NZ_SMAN01000002.1"/>
</dbReference>
<dbReference type="EMBL" id="SMAN01000002">
    <property type="protein sequence ID" value="TCT26465.1"/>
    <property type="molecule type" value="Genomic_DNA"/>
</dbReference>
<dbReference type="PANTHER" id="PTHR42866">
    <property type="entry name" value="3-DEOXY-MANNO-OCTULOSONATE CYTIDYLYLTRANSFERASE"/>
    <property type="match status" value="1"/>
</dbReference>
<comment type="caution">
    <text evidence="1">The sequence shown here is derived from an EMBL/GenBank/DDBJ whole genome shotgun (WGS) entry which is preliminary data.</text>
</comment>
<protein>
    <submittedName>
        <fullName evidence="1">Spore coat polysaccharide biosynthesis protein SpsF</fullName>
    </submittedName>
</protein>
<name>A0A4R3NCI1_9BACI</name>
<sequence>MKTVAIIQARMGSTRLPGKVLKKVLGKPLLEYQLERVKKSRLIDEIVVATTVKEQDQPIVDFCTEKGVSCYRGSEEDVLARYYEAANEYEAEIVVRLTSDCPVIDPGVIDRVIQAFLEDEEADYVSNTLERTFPRGMDTEVFSFQALEQAFQSARMQSEREHVTPYIWKNSDRFSIKSVFHRDDLSIHRWTVDTPEDFELIKKMIEHLYRVQRDFSMEDMLQLLDQHPQWKEINAHIEQKKVENEA</sequence>
<dbReference type="Gene3D" id="3.90.550.10">
    <property type="entry name" value="Spore Coat Polysaccharide Biosynthesis Protein SpsA, Chain A"/>
    <property type="match status" value="1"/>
</dbReference>
<dbReference type="InterPro" id="IPR029044">
    <property type="entry name" value="Nucleotide-diphossugar_trans"/>
</dbReference>
<dbReference type="Proteomes" id="UP000294650">
    <property type="component" value="Unassembled WGS sequence"/>
</dbReference>
<dbReference type="OrthoDB" id="9815559at2"/>